<name>A0ABX8LEC8_9BACT</name>
<keyword evidence="2" id="KW-0808">Transferase</keyword>
<dbReference type="InterPro" id="IPR015890">
    <property type="entry name" value="Chorismate_C"/>
</dbReference>
<dbReference type="InterPro" id="IPR001544">
    <property type="entry name" value="Aminotrans_IV"/>
</dbReference>
<keyword evidence="2" id="KW-0032">Aminotransferase</keyword>
<evidence type="ECO:0000313" key="3">
    <source>
        <dbReference type="Proteomes" id="UP000683559"/>
    </source>
</evidence>
<dbReference type="PANTHER" id="PTHR11236">
    <property type="entry name" value="AMINOBENZOATE/ANTHRANILATE SYNTHASE"/>
    <property type="match status" value="1"/>
</dbReference>
<dbReference type="NCBIfam" id="TIGR00553">
    <property type="entry name" value="pabB"/>
    <property type="match status" value="1"/>
</dbReference>
<sequence>MRRLPDRRHLLRRPHVTHPFPAYLHGFAFTGQVGAIVASTPGEVQPAFEELQRQVAAGLHAAGFVCYEAAGALNEAFNDAFSTTPGHPMPLMWFGLFTGRNAETFPQHGAPFRCSDWQTTPGSQRYRDSVQQIRELIAAGDSYQVNYTMRQRFAFSGCSRSFFSELCRNQPTRYNCYLECGRWRVLSASPELFFSLSGGRLVTRPMKGTAPRGRWYEEDLDLKERLRRSPKEVAENLMIVDLLRNDMGMVSRTGSVRVNALFDVESHPTVHQMTSTIESRVGEGVTPLELFRALFPCGSVTGAPKRRSMEIIGELERAPRGLYTGCLGYFSPGGEALFSVAIRTAILDCETGQGEIGIGSGITYDSRPEAEYRECLDKRAFIEEQRPEFHLIESLLHDERGYFLLERHLERLERSARYFSFPLAEGAPRRALEETAAGLDRSAPHKVRLLLFKDGCLRCEAAPLPGAAREVKAAFARQRVSSADPFLYHKTSRRELFHQERAHRPELDEVIFENERGEVTEGAYSNLIAVIDGTKCTPPLGCGLLPGTLRQELLAQGTIEERVLSREDLARAEVVFLVNSVRGWRRVTLVP</sequence>
<dbReference type="InterPro" id="IPR019999">
    <property type="entry name" value="Anth_synth_I-like"/>
</dbReference>
<dbReference type="Pfam" id="PF00425">
    <property type="entry name" value="Chorismate_bind"/>
    <property type="match status" value="1"/>
</dbReference>
<feature type="domain" description="Chorismate-utilising enzyme C-terminal" evidence="1">
    <location>
        <begin position="124"/>
        <end position="378"/>
    </location>
</feature>
<accession>A0ABX8LEC8</accession>
<dbReference type="Proteomes" id="UP000683559">
    <property type="component" value="Chromosome"/>
</dbReference>
<gene>
    <name evidence="2" type="primary">pabB</name>
    <name evidence="2" type="ORF">KP001_14690</name>
</gene>
<keyword evidence="3" id="KW-1185">Reference proteome</keyword>
<dbReference type="GO" id="GO:0046820">
    <property type="term" value="F:4-amino-4-deoxychorismate synthase activity"/>
    <property type="evidence" value="ECO:0007669"/>
    <property type="project" value="UniProtKB-EC"/>
</dbReference>
<protein>
    <submittedName>
        <fullName evidence="2">Aminodeoxychorismate synthase component I</fullName>
        <ecNumber evidence="2">2.6.1.85</ecNumber>
    </submittedName>
</protein>
<organism evidence="2 3">
    <name type="scientific">Geomonas subterranea</name>
    <dbReference type="NCBI Taxonomy" id="2847989"/>
    <lineage>
        <taxon>Bacteria</taxon>
        <taxon>Pseudomonadati</taxon>
        <taxon>Thermodesulfobacteriota</taxon>
        <taxon>Desulfuromonadia</taxon>
        <taxon>Geobacterales</taxon>
        <taxon>Geobacteraceae</taxon>
        <taxon>Geomonas</taxon>
    </lineage>
</organism>
<proteinExistence type="predicted"/>
<dbReference type="InterPro" id="IPR005802">
    <property type="entry name" value="ADC_synth_comp_1"/>
</dbReference>
<dbReference type="PANTHER" id="PTHR11236:SF50">
    <property type="entry name" value="AMINODEOXYCHORISMATE SYNTHASE COMPONENT 1"/>
    <property type="match status" value="1"/>
</dbReference>
<evidence type="ECO:0000259" key="1">
    <source>
        <dbReference type="Pfam" id="PF00425"/>
    </source>
</evidence>
<dbReference type="EMBL" id="CP077683">
    <property type="protein sequence ID" value="QXE89681.1"/>
    <property type="molecule type" value="Genomic_DNA"/>
</dbReference>
<evidence type="ECO:0000313" key="2">
    <source>
        <dbReference type="EMBL" id="QXE89681.1"/>
    </source>
</evidence>
<dbReference type="Pfam" id="PF01063">
    <property type="entry name" value="Aminotran_4"/>
    <property type="match status" value="1"/>
</dbReference>
<dbReference type="EC" id="2.6.1.85" evidence="2"/>
<reference evidence="2 3" key="1">
    <citation type="submission" date="2021-06" db="EMBL/GenBank/DDBJ databases">
        <title>Gemonas diversity in paddy soil.</title>
        <authorList>
            <person name="Liu G."/>
        </authorList>
    </citation>
    <scope>NUCLEOTIDE SEQUENCE [LARGE SCALE GENOMIC DNA]</scope>
    <source>
        <strain evidence="2 3">RG2</strain>
    </source>
</reference>